<dbReference type="SUPFAM" id="SSF52266">
    <property type="entry name" value="SGNH hydrolase"/>
    <property type="match status" value="1"/>
</dbReference>
<dbReference type="InterPro" id="IPR032740">
    <property type="entry name" value="GxDLY"/>
</dbReference>
<dbReference type="Gene3D" id="3.40.50.1110">
    <property type="entry name" value="SGNH hydrolase"/>
    <property type="match status" value="1"/>
</dbReference>
<feature type="signal peptide" evidence="1">
    <location>
        <begin position="1"/>
        <end position="26"/>
    </location>
</feature>
<evidence type="ECO:0000259" key="3">
    <source>
        <dbReference type="Pfam" id="PF14607"/>
    </source>
</evidence>
<dbReference type="KEGG" id="mgk:FSB76_04310"/>
<protein>
    <recommendedName>
        <fullName evidence="6">Hydrolase</fullName>
    </recommendedName>
</protein>
<evidence type="ECO:0000313" key="4">
    <source>
        <dbReference type="EMBL" id="QEC75201.1"/>
    </source>
</evidence>
<sequence length="379" mass="42269">MRQMMKKIQLVYLKFVLPILATAVFAFDARCLPGNHKTADSLAFYDARQFTVIGRFHNEENYRRFPARYQHVLRAAVWEESLSSAGIAIRFRTNATRIVVRWSLREIEPLSKTAGSIGSDGVDLYCNTGVGWQYVNTGKPKQKVNEFILLRSGDGAYKEYLLNLPLYNGVDSLAIGVNVGAEISKPVEKYLVEKKPVIYYGSSIAQGAAASRPGMAFTNILSRKLDVPFINFGFSGEGKYDLSVARAMSEVDAALYIIDCNPNSKKEIICDSAIKVVKLLKAKRPLIPVLLVEGFYYEDSYFNKDGLANIDAKRSELRRAFSLLKQSGVTGLYYKTGDGLIGYDHEGTADGVHPNDVGMVRFSEQMLPVIKSVLKKKIK</sequence>
<keyword evidence="1" id="KW-0732">Signal</keyword>
<evidence type="ECO:0008006" key="6">
    <source>
        <dbReference type="Google" id="ProtNLM"/>
    </source>
</evidence>
<evidence type="ECO:0000313" key="5">
    <source>
        <dbReference type="Proteomes" id="UP000321362"/>
    </source>
</evidence>
<gene>
    <name evidence="4" type="ORF">FSB76_04310</name>
</gene>
<dbReference type="AlphaFoldDB" id="A0A5B8VVM6"/>
<accession>A0A5B8VVM6</accession>
<dbReference type="GO" id="GO:0016788">
    <property type="term" value="F:hydrolase activity, acting on ester bonds"/>
    <property type="evidence" value="ECO:0007669"/>
    <property type="project" value="UniProtKB-ARBA"/>
</dbReference>
<dbReference type="Gene3D" id="2.60.120.260">
    <property type="entry name" value="Galactose-binding domain-like"/>
    <property type="match status" value="1"/>
</dbReference>
<keyword evidence="5" id="KW-1185">Reference proteome</keyword>
<dbReference type="Pfam" id="PF14607">
    <property type="entry name" value="GxDLY"/>
    <property type="match status" value="1"/>
</dbReference>
<dbReference type="InterPro" id="IPR013830">
    <property type="entry name" value="SGNH_hydro"/>
</dbReference>
<organism evidence="4 5">
    <name type="scientific">Mucilaginibacter ginsenosidivorax</name>
    <dbReference type="NCBI Taxonomy" id="862126"/>
    <lineage>
        <taxon>Bacteria</taxon>
        <taxon>Pseudomonadati</taxon>
        <taxon>Bacteroidota</taxon>
        <taxon>Sphingobacteriia</taxon>
        <taxon>Sphingobacteriales</taxon>
        <taxon>Sphingobacteriaceae</taxon>
        <taxon>Mucilaginibacter</taxon>
    </lineage>
</organism>
<reference evidence="4 5" key="1">
    <citation type="journal article" date="2013" name="J. Microbiol.">
        <title>Mucilaginibacter ginsenosidivorax sp. nov., with ginsenoside converting activity isolated from sediment.</title>
        <authorList>
            <person name="Kim J.K."/>
            <person name="Choi T.E."/>
            <person name="Liu Q.M."/>
            <person name="Park H.Y."/>
            <person name="Yi T.H."/>
            <person name="Yoon M.H."/>
            <person name="Kim S.C."/>
            <person name="Im W.T."/>
        </authorList>
    </citation>
    <scope>NUCLEOTIDE SEQUENCE [LARGE SCALE GENOMIC DNA]</scope>
    <source>
        <strain evidence="4 5">KHI28</strain>
    </source>
</reference>
<evidence type="ECO:0000259" key="2">
    <source>
        <dbReference type="Pfam" id="PF14606"/>
    </source>
</evidence>
<proteinExistence type="predicted"/>
<dbReference type="EMBL" id="CP042437">
    <property type="protein sequence ID" value="QEC75201.1"/>
    <property type="molecule type" value="Genomic_DNA"/>
</dbReference>
<feature type="chain" id="PRO_5022685825" description="Hydrolase" evidence="1">
    <location>
        <begin position="27"/>
        <end position="379"/>
    </location>
</feature>
<dbReference type="InterPro" id="IPR036514">
    <property type="entry name" value="SGNH_hydro_sf"/>
</dbReference>
<dbReference type="Pfam" id="PF14606">
    <property type="entry name" value="Lipase_GDSL_3"/>
    <property type="match status" value="1"/>
</dbReference>
<feature type="domain" description="SGNH hydrolase-type esterase N-terminal" evidence="3">
    <location>
        <begin position="43"/>
        <end position="183"/>
    </location>
</feature>
<name>A0A5B8VVM6_9SPHI</name>
<evidence type="ECO:0000256" key="1">
    <source>
        <dbReference type="SAM" id="SignalP"/>
    </source>
</evidence>
<feature type="domain" description="SGNH hydrolase-type esterase" evidence="2">
    <location>
        <begin position="194"/>
        <end position="371"/>
    </location>
</feature>
<dbReference type="Proteomes" id="UP000321362">
    <property type="component" value="Chromosome"/>
</dbReference>